<dbReference type="Pfam" id="PF08220">
    <property type="entry name" value="HTH_DeoR"/>
    <property type="match status" value="1"/>
</dbReference>
<dbReference type="GO" id="GO:0003700">
    <property type="term" value="F:DNA-binding transcription factor activity"/>
    <property type="evidence" value="ECO:0007669"/>
    <property type="project" value="InterPro"/>
</dbReference>
<organism evidence="4 5">
    <name type="scientific">Candidatus Kuenenbacteria bacterium HGW-Kuenenbacteria-1</name>
    <dbReference type="NCBI Taxonomy" id="2013812"/>
    <lineage>
        <taxon>Bacteria</taxon>
        <taxon>Candidatus Kueneniibacteriota</taxon>
    </lineage>
</organism>
<evidence type="ECO:0000313" key="5">
    <source>
        <dbReference type="Proteomes" id="UP000233414"/>
    </source>
</evidence>
<evidence type="ECO:0000256" key="2">
    <source>
        <dbReference type="ARBA" id="ARBA00023163"/>
    </source>
</evidence>
<dbReference type="InterPro" id="IPR029057">
    <property type="entry name" value="PRTase-like"/>
</dbReference>
<dbReference type="InterPro" id="IPR036390">
    <property type="entry name" value="WH_DNA-bd_sf"/>
</dbReference>
<reference evidence="4 5" key="1">
    <citation type="journal article" date="2017" name="ISME J.">
        <title>Potential for microbial H2 and metal transformations associated with novel bacteria and archaea in deep terrestrial subsurface sediments.</title>
        <authorList>
            <person name="Hernsdorf A.W."/>
            <person name="Amano Y."/>
            <person name="Miyakawa K."/>
            <person name="Ise K."/>
            <person name="Suzuki Y."/>
            <person name="Anantharaman K."/>
            <person name="Probst A."/>
            <person name="Burstein D."/>
            <person name="Thomas B.C."/>
            <person name="Banfield J.F."/>
        </authorList>
    </citation>
    <scope>NUCLEOTIDE SEQUENCE [LARGE SCALE GENOMIC DNA]</scope>
    <source>
        <strain evidence="4">HGW-Kuenenbacteria-1</strain>
    </source>
</reference>
<accession>A0A2N1UN29</accession>
<proteinExistence type="predicted"/>
<dbReference type="SUPFAM" id="SSF53271">
    <property type="entry name" value="PRTase-like"/>
    <property type="match status" value="1"/>
</dbReference>
<keyword evidence="2" id="KW-0804">Transcription</keyword>
<comment type="caution">
    <text evidence="4">The sequence shown here is derived from an EMBL/GenBank/DDBJ whole genome shotgun (WGS) entry which is preliminary data.</text>
</comment>
<dbReference type="Gene3D" id="1.10.10.10">
    <property type="entry name" value="Winged helix-like DNA-binding domain superfamily/Winged helix DNA-binding domain"/>
    <property type="match status" value="1"/>
</dbReference>
<name>A0A2N1UN29_9BACT</name>
<dbReference type="SUPFAM" id="SSF46785">
    <property type="entry name" value="Winged helix' DNA-binding domain"/>
    <property type="match status" value="1"/>
</dbReference>
<dbReference type="Gene3D" id="3.40.50.2020">
    <property type="match status" value="1"/>
</dbReference>
<sequence length="324" mass="37067">MKTDTSKNIIEFIRAKDQATVKELVSYLNISYQAIFKQLKKLQNSGQLKKIGLAPKVFYIINQPIEYSKIEKLDKKIAQVIEKNYFIITPAGEIKKGILGFTYWCAKQNLSFKKTAIEYVQTLDKYNCYKKSGLISGLQKMKNTFERINLDKLYYLDFYSIERFGKTRLGQMLLYAKQSQNRILIKELAEEIKPLVKKIISKFKINAIGFVSPTVKREVQLIKELKNFLGFSLPIITIIKVKTPIIIPQKTLNKLKDRIENAQSTFIIDENVKYNNILLIDDAVGSGATLNEIACQIKKKNIAKKIIGLAITGSFKGFDVISEV</sequence>
<evidence type="ECO:0000256" key="1">
    <source>
        <dbReference type="ARBA" id="ARBA00023015"/>
    </source>
</evidence>
<protein>
    <recommendedName>
        <fullName evidence="3">HTH deoR-type domain-containing protein</fullName>
    </recommendedName>
</protein>
<dbReference type="AlphaFoldDB" id="A0A2N1UN29"/>
<gene>
    <name evidence="4" type="ORF">CVV26_02805</name>
</gene>
<dbReference type="InterPro" id="IPR001034">
    <property type="entry name" value="DeoR_HTH"/>
</dbReference>
<evidence type="ECO:0000313" key="4">
    <source>
        <dbReference type="EMBL" id="PKL72131.1"/>
    </source>
</evidence>
<feature type="domain" description="HTH deoR-type" evidence="3">
    <location>
        <begin position="7"/>
        <end position="51"/>
    </location>
</feature>
<dbReference type="Proteomes" id="UP000233414">
    <property type="component" value="Unassembled WGS sequence"/>
</dbReference>
<keyword evidence="1" id="KW-0805">Transcription regulation</keyword>
<evidence type="ECO:0000259" key="3">
    <source>
        <dbReference type="Pfam" id="PF08220"/>
    </source>
</evidence>
<dbReference type="EMBL" id="PGYQ01000015">
    <property type="protein sequence ID" value="PKL72131.1"/>
    <property type="molecule type" value="Genomic_DNA"/>
</dbReference>
<dbReference type="InterPro" id="IPR036388">
    <property type="entry name" value="WH-like_DNA-bd_sf"/>
</dbReference>